<dbReference type="InterPro" id="IPR005807">
    <property type="entry name" value="SecE_bac"/>
</dbReference>
<accession>A0A2S0WC45</accession>
<dbReference type="Gene3D" id="1.20.5.1030">
    <property type="entry name" value="Preprotein translocase secy subunit"/>
    <property type="match status" value="1"/>
</dbReference>
<dbReference type="KEGG" id="clia:C3E79_01565"/>
<proteinExistence type="inferred from homology"/>
<reference evidence="12" key="1">
    <citation type="submission" date="2018-01" db="EMBL/GenBank/DDBJ databases">
        <authorList>
            <person name="Li J."/>
        </authorList>
    </citation>
    <scope>NUCLEOTIDE SEQUENCE [LARGE SCALE GENOMIC DNA]</scope>
    <source>
        <strain evidence="12">2184</strain>
    </source>
</reference>
<dbReference type="InterPro" id="IPR038379">
    <property type="entry name" value="SecE_sf"/>
</dbReference>
<keyword evidence="5 9" id="KW-0653">Protein transport</keyword>
<comment type="subcellular location">
    <subcellularLocation>
        <location evidence="9">Cell membrane</location>
        <topology evidence="9">Single-pass membrane protein</topology>
    </subcellularLocation>
    <subcellularLocation>
        <location evidence="1">Membrane</location>
    </subcellularLocation>
</comment>
<feature type="compositionally biased region" description="Basic and acidic residues" evidence="10">
    <location>
        <begin position="30"/>
        <end position="45"/>
    </location>
</feature>
<evidence type="ECO:0000256" key="10">
    <source>
        <dbReference type="SAM" id="MobiDB-lite"/>
    </source>
</evidence>
<dbReference type="GO" id="GO:0005886">
    <property type="term" value="C:plasma membrane"/>
    <property type="evidence" value="ECO:0007669"/>
    <property type="project" value="UniProtKB-SubCell"/>
</dbReference>
<protein>
    <recommendedName>
        <fullName evidence="9">Protein translocase subunit SecE</fullName>
    </recommendedName>
</protein>
<evidence type="ECO:0000256" key="9">
    <source>
        <dbReference type="HAMAP-Rule" id="MF_00422"/>
    </source>
</evidence>
<feature type="compositionally biased region" description="Polar residues" evidence="10">
    <location>
        <begin position="1"/>
        <end position="11"/>
    </location>
</feature>
<keyword evidence="6 9" id="KW-1133">Transmembrane helix</keyword>
<dbReference type="PANTHER" id="PTHR33910:SF1">
    <property type="entry name" value="PROTEIN TRANSLOCASE SUBUNIT SECE"/>
    <property type="match status" value="1"/>
</dbReference>
<comment type="function">
    <text evidence="9">Essential subunit of the Sec protein translocation channel SecYEG. Clamps together the 2 halves of SecY. May contact the channel plug during translocation.</text>
</comment>
<evidence type="ECO:0000256" key="5">
    <source>
        <dbReference type="ARBA" id="ARBA00022927"/>
    </source>
</evidence>
<dbReference type="Proteomes" id="UP000244754">
    <property type="component" value="Chromosome"/>
</dbReference>
<keyword evidence="12" id="KW-1185">Reference proteome</keyword>
<keyword evidence="2 9" id="KW-0813">Transport</keyword>
<dbReference type="GO" id="GO:0043952">
    <property type="term" value="P:protein transport by the Sec complex"/>
    <property type="evidence" value="ECO:0007669"/>
    <property type="project" value="UniProtKB-UniRule"/>
</dbReference>
<evidence type="ECO:0000256" key="8">
    <source>
        <dbReference type="ARBA" id="ARBA00023136"/>
    </source>
</evidence>
<dbReference type="RefSeq" id="WP_108403328.1">
    <property type="nucleotide sequence ID" value="NZ_CP026948.1"/>
</dbReference>
<evidence type="ECO:0000313" key="12">
    <source>
        <dbReference type="Proteomes" id="UP000244754"/>
    </source>
</evidence>
<organism evidence="11 12">
    <name type="scientific">Corynebacterium liangguodongii</name>
    <dbReference type="NCBI Taxonomy" id="2079535"/>
    <lineage>
        <taxon>Bacteria</taxon>
        <taxon>Bacillati</taxon>
        <taxon>Actinomycetota</taxon>
        <taxon>Actinomycetes</taxon>
        <taxon>Mycobacteriales</taxon>
        <taxon>Corynebacteriaceae</taxon>
        <taxon>Corynebacterium</taxon>
    </lineage>
</organism>
<evidence type="ECO:0000256" key="1">
    <source>
        <dbReference type="ARBA" id="ARBA00004370"/>
    </source>
</evidence>
<sequence length="109" mass="11640">MTNPQGLNPAQPTGKRQLRGASPVSSGSVEGKRAADKADKAEGTGDKVGGGPAAFPGEVVSEMRKVIWPTGRQMFNYTLIVFAFLIVLTALVWSVDWVAGWAVEKILVR</sequence>
<keyword evidence="8 9" id="KW-0472">Membrane</keyword>
<name>A0A2S0WC45_9CORY</name>
<dbReference type="EMBL" id="CP026948">
    <property type="protein sequence ID" value="AWB83333.1"/>
    <property type="molecule type" value="Genomic_DNA"/>
</dbReference>
<dbReference type="GO" id="GO:0008320">
    <property type="term" value="F:protein transmembrane transporter activity"/>
    <property type="evidence" value="ECO:0007669"/>
    <property type="project" value="UniProtKB-UniRule"/>
</dbReference>
<evidence type="ECO:0000256" key="7">
    <source>
        <dbReference type="ARBA" id="ARBA00023010"/>
    </source>
</evidence>
<dbReference type="HAMAP" id="MF_00422">
    <property type="entry name" value="SecE"/>
    <property type="match status" value="1"/>
</dbReference>
<keyword evidence="4 9" id="KW-0812">Transmembrane</keyword>
<comment type="similarity">
    <text evidence="9">Belongs to the SecE/SEC61-gamma family.</text>
</comment>
<evidence type="ECO:0000256" key="4">
    <source>
        <dbReference type="ARBA" id="ARBA00022692"/>
    </source>
</evidence>
<keyword evidence="7 9" id="KW-0811">Translocation</keyword>
<comment type="subunit">
    <text evidence="9">Component of the Sec protein translocase complex. Heterotrimer consisting of SecY, SecE and SecG subunits. The heterotrimers can form oligomers, although 1 heterotrimer is thought to be able to translocate proteins. Interacts with the ribosome. Interacts with SecDF, and other proteins may be involved. Interacts with SecA.</text>
</comment>
<gene>
    <name evidence="9 11" type="primary">secE</name>
    <name evidence="11" type="ORF">C3E79_01565</name>
</gene>
<dbReference type="GO" id="GO:0009306">
    <property type="term" value="P:protein secretion"/>
    <property type="evidence" value="ECO:0007669"/>
    <property type="project" value="UniProtKB-UniRule"/>
</dbReference>
<dbReference type="OrthoDB" id="9805743at2"/>
<evidence type="ECO:0000313" key="11">
    <source>
        <dbReference type="EMBL" id="AWB83333.1"/>
    </source>
</evidence>
<dbReference type="Pfam" id="PF00584">
    <property type="entry name" value="SecE"/>
    <property type="match status" value="1"/>
</dbReference>
<evidence type="ECO:0000256" key="2">
    <source>
        <dbReference type="ARBA" id="ARBA00022448"/>
    </source>
</evidence>
<dbReference type="NCBIfam" id="TIGR00964">
    <property type="entry name" value="secE_bact"/>
    <property type="match status" value="1"/>
</dbReference>
<dbReference type="InterPro" id="IPR001901">
    <property type="entry name" value="Translocase_SecE/Sec61-g"/>
</dbReference>
<dbReference type="AlphaFoldDB" id="A0A2S0WC45"/>
<dbReference type="GO" id="GO:0065002">
    <property type="term" value="P:intracellular protein transmembrane transport"/>
    <property type="evidence" value="ECO:0007669"/>
    <property type="project" value="UniProtKB-UniRule"/>
</dbReference>
<dbReference type="GO" id="GO:0006605">
    <property type="term" value="P:protein targeting"/>
    <property type="evidence" value="ECO:0007669"/>
    <property type="project" value="UniProtKB-UniRule"/>
</dbReference>
<feature type="transmembrane region" description="Helical" evidence="9">
    <location>
        <begin position="74"/>
        <end position="95"/>
    </location>
</feature>
<evidence type="ECO:0000256" key="6">
    <source>
        <dbReference type="ARBA" id="ARBA00022989"/>
    </source>
</evidence>
<keyword evidence="3 9" id="KW-1003">Cell membrane</keyword>
<feature type="region of interest" description="Disordered" evidence="10">
    <location>
        <begin position="1"/>
        <end position="56"/>
    </location>
</feature>
<dbReference type="PANTHER" id="PTHR33910">
    <property type="entry name" value="PROTEIN TRANSLOCASE SUBUNIT SECE"/>
    <property type="match status" value="1"/>
</dbReference>
<evidence type="ECO:0000256" key="3">
    <source>
        <dbReference type="ARBA" id="ARBA00022475"/>
    </source>
</evidence>